<organism evidence="1 2">
    <name type="scientific">Araneus ventricosus</name>
    <name type="common">Orbweaver spider</name>
    <name type="synonym">Epeira ventricosa</name>
    <dbReference type="NCBI Taxonomy" id="182803"/>
    <lineage>
        <taxon>Eukaryota</taxon>
        <taxon>Metazoa</taxon>
        <taxon>Ecdysozoa</taxon>
        <taxon>Arthropoda</taxon>
        <taxon>Chelicerata</taxon>
        <taxon>Arachnida</taxon>
        <taxon>Araneae</taxon>
        <taxon>Araneomorphae</taxon>
        <taxon>Entelegynae</taxon>
        <taxon>Araneoidea</taxon>
        <taxon>Araneidae</taxon>
        <taxon>Araneus</taxon>
    </lineage>
</organism>
<keyword evidence="2" id="KW-1185">Reference proteome</keyword>
<dbReference type="Proteomes" id="UP000499080">
    <property type="component" value="Unassembled WGS sequence"/>
</dbReference>
<protein>
    <submittedName>
        <fullName evidence="1">Uncharacterized protein</fullName>
    </submittedName>
</protein>
<dbReference type="AlphaFoldDB" id="A0A4Y2UU47"/>
<name>A0A4Y2UU47_ARAVE</name>
<evidence type="ECO:0000313" key="1">
    <source>
        <dbReference type="EMBL" id="GBO16525.1"/>
    </source>
</evidence>
<sequence length="130" mass="15260">MLAEGRGGWIRPGSACRRWRCELKEAESSYRQPNNHYTYLSSILKADQSRSNQEHYHVHSNRPSNLSYPVIPHFLLQVAETAARLTRITEFHVGLWVWRLCELDSLPHEMPYPAILERLNKFLIDTLPYL</sequence>
<evidence type="ECO:0000313" key="2">
    <source>
        <dbReference type="Proteomes" id="UP000499080"/>
    </source>
</evidence>
<proteinExistence type="predicted"/>
<reference evidence="1 2" key="1">
    <citation type="journal article" date="2019" name="Sci. Rep.">
        <title>Orb-weaving spider Araneus ventricosus genome elucidates the spidroin gene catalogue.</title>
        <authorList>
            <person name="Kono N."/>
            <person name="Nakamura H."/>
            <person name="Ohtoshi R."/>
            <person name="Moran D.A.P."/>
            <person name="Shinohara A."/>
            <person name="Yoshida Y."/>
            <person name="Fujiwara M."/>
            <person name="Mori M."/>
            <person name="Tomita M."/>
            <person name="Arakawa K."/>
        </authorList>
    </citation>
    <scope>NUCLEOTIDE SEQUENCE [LARGE SCALE GENOMIC DNA]</scope>
</reference>
<gene>
    <name evidence="1" type="ORF">AVEN_1431_1</name>
</gene>
<accession>A0A4Y2UU47</accession>
<dbReference type="EMBL" id="BGPR01040412">
    <property type="protein sequence ID" value="GBO16525.1"/>
    <property type="molecule type" value="Genomic_DNA"/>
</dbReference>
<comment type="caution">
    <text evidence="1">The sequence shown here is derived from an EMBL/GenBank/DDBJ whole genome shotgun (WGS) entry which is preliminary data.</text>
</comment>